<keyword evidence="2" id="KW-1185">Reference proteome</keyword>
<protein>
    <submittedName>
        <fullName evidence="1">UPF0280 family protein</fullName>
    </submittedName>
</protein>
<proteinExistence type="predicted"/>
<sequence>MTGPQIRMLPDGERMHLHEGPIDLIVKAEGAARAQAMAAAAARFEGLLQELVSELPALRRADSPPLLGHVARRMRSATVHFKPEFITPMAAVAGAVADEILASMSHFREVTLAWVNNGGDVAFHLTPRQEIRAAMPGGTIRIDAQTPWRGMATSGWGGRSHSLGMADAVTAVARSAALADAAATMIANRIDLPGHPAVTRVPASQLSPDSDLGDRPVTTGVGALSEAEIEEALARGATYAEGLVSRGLIGGARLELQGRFRLVGGIGKLVTDAGHD</sequence>
<dbReference type="NCBIfam" id="NF003322">
    <property type="entry name" value="PRK04334.1-2"/>
    <property type="match status" value="1"/>
</dbReference>
<dbReference type="Gene3D" id="3.10.520.10">
    <property type="entry name" value="ApbE-like domains"/>
    <property type="match status" value="1"/>
</dbReference>
<gene>
    <name evidence="1" type="ORF">GLS40_13090</name>
</gene>
<dbReference type="PIRSF" id="PIRSF006421">
    <property type="entry name" value="UCP006421"/>
    <property type="match status" value="1"/>
</dbReference>
<reference evidence="1 2" key="1">
    <citation type="submission" date="2019-11" db="EMBL/GenBank/DDBJ databases">
        <title>Pseudooceanicola pacifica sp. nov., isolated from deep-sea sediment of the Pacific Ocean.</title>
        <authorList>
            <person name="Lyu L."/>
        </authorList>
    </citation>
    <scope>NUCLEOTIDE SEQUENCE [LARGE SCALE GENOMIC DNA]</scope>
    <source>
        <strain evidence="1 2">216_PA32_1</strain>
    </source>
</reference>
<dbReference type="SUPFAM" id="SSF143631">
    <property type="entry name" value="ApbE-like"/>
    <property type="match status" value="1"/>
</dbReference>
<comment type="caution">
    <text evidence="1">The sequence shown here is derived from an EMBL/GenBank/DDBJ whole genome shotgun (WGS) entry which is preliminary data.</text>
</comment>
<evidence type="ECO:0000313" key="2">
    <source>
        <dbReference type="Proteomes" id="UP000443843"/>
    </source>
</evidence>
<dbReference type="RefSeq" id="WP_160383176.1">
    <property type="nucleotide sequence ID" value="NZ_WNXQ01000007.1"/>
</dbReference>
<name>A0A844W545_9RHOB</name>
<accession>A0A844W545</accession>
<dbReference type="InterPro" id="IPR003374">
    <property type="entry name" value="ApbE-like_sf"/>
</dbReference>
<dbReference type="Proteomes" id="UP000443843">
    <property type="component" value="Unassembled WGS sequence"/>
</dbReference>
<evidence type="ECO:0000313" key="1">
    <source>
        <dbReference type="EMBL" id="MWB78967.1"/>
    </source>
</evidence>
<dbReference type="EMBL" id="WNXQ01000007">
    <property type="protein sequence ID" value="MWB78967.1"/>
    <property type="molecule type" value="Genomic_DNA"/>
</dbReference>
<dbReference type="InterPro" id="IPR007183">
    <property type="entry name" value="UPF0280"/>
</dbReference>
<dbReference type="AlphaFoldDB" id="A0A844W545"/>
<organism evidence="1 2">
    <name type="scientific">Pseudooceanicola pacificus</name>
    <dbReference type="NCBI Taxonomy" id="2676438"/>
    <lineage>
        <taxon>Bacteria</taxon>
        <taxon>Pseudomonadati</taxon>
        <taxon>Pseudomonadota</taxon>
        <taxon>Alphaproteobacteria</taxon>
        <taxon>Rhodobacterales</taxon>
        <taxon>Paracoccaceae</taxon>
        <taxon>Pseudooceanicola</taxon>
    </lineage>
</organism>